<sequence length="71" mass="8242">MMAYYTDPDGQQVHFQADIDDVYTAIQRLAKATEERLAIEQAAFTWTQGMYQQQKRTADALERIADSLEQR</sequence>
<protein>
    <submittedName>
        <fullName evidence="1">Uncharacterized protein</fullName>
    </submittedName>
</protein>
<name>A0A0H2KS03_9MICO</name>
<dbReference type="STRING" id="264251.FB00_11270"/>
<dbReference type="PATRIC" id="fig|264251.5.peg.2293"/>
<reference evidence="1 2" key="1">
    <citation type="submission" date="2014-05" db="EMBL/GenBank/DDBJ databases">
        <title>Cellulosimicrobium funkei U11 genome.</title>
        <authorList>
            <person name="Hu C."/>
            <person name="Gong Y."/>
            <person name="Wan W."/>
            <person name="Jiang M."/>
        </authorList>
    </citation>
    <scope>NUCLEOTIDE SEQUENCE [LARGE SCALE GENOMIC DNA]</scope>
    <source>
        <strain evidence="1 2">U11</strain>
    </source>
</reference>
<evidence type="ECO:0000313" key="1">
    <source>
        <dbReference type="EMBL" id="KLN34579.1"/>
    </source>
</evidence>
<proteinExistence type="predicted"/>
<accession>A0A0H2KS03</accession>
<comment type="caution">
    <text evidence="1">The sequence shown here is derived from an EMBL/GenBank/DDBJ whole genome shotgun (WGS) entry which is preliminary data.</text>
</comment>
<keyword evidence="2" id="KW-1185">Reference proteome</keyword>
<gene>
    <name evidence="1" type="ORF">FB00_11270</name>
</gene>
<dbReference type="Proteomes" id="UP000035265">
    <property type="component" value="Unassembled WGS sequence"/>
</dbReference>
<evidence type="ECO:0000313" key="2">
    <source>
        <dbReference type="Proteomes" id="UP000035265"/>
    </source>
</evidence>
<dbReference type="AlphaFoldDB" id="A0A0H2KS03"/>
<organism evidence="1 2">
    <name type="scientific">Cellulosimicrobium funkei</name>
    <dbReference type="NCBI Taxonomy" id="264251"/>
    <lineage>
        <taxon>Bacteria</taxon>
        <taxon>Bacillati</taxon>
        <taxon>Actinomycetota</taxon>
        <taxon>Actinomycetes</taxon>
        <taxon>Micrococcales</taxon>
        <taxon>Promicromonosporaceae</taxon>
        <taxon>Cellulosimicrobium</taxon>
    </lineage>
</organism>
<dbReference type="EMBL" id="JNBQ01000012">
    <property type="protein sequence ID" value="KLN34579.1"/>
    <property type="molecule type" value="Genomic_DNA"/>
</dbReference>